<dbReference type="SUPFAM" id="SSF47113">
    <property type="entry name" value="Histone-fold"/>
    <property type="match status" value="1"/>
</dbReference>
<accession>A0A183B6N4</accession>
<dbReference type="PRINTS" id="PR00620">
    <property type="entry name" value="HISTONEH2A"/>
</dbReference>
<dbReference type="GO" id="GO:0003677">
    <property type="term" value="F:DNA binding"/>
    <property type="evidence" value="ECO:0007669"/>
    <property type="project" value="UniProtKB-KW"/>
</dbReference>
<dbReference type="Pfam" id="PF00125">
    <property type="entry name" value="Histone"/>
    <property type="match status" value="1"/>
</dbReference>
<protein>
    <recommendedName>
        <fullName evidence="1">Histone H2A</fullName>
    </recommendedName>
</protein>
<dbReference type="EMBL" id="UZAN01058810">
    <property type="protein sequence ID" value="VDP92141.1"/>
    <property type="molecule type" value="Genomic_DNA"/>
</dbReference>
<dbReference type="GO" id="GO:0030527">
    <property type="term" value="F:structural constituent of chromatin"/>
    <property type="evidence" value="ECO:0007669"/>
    <property type="project" value="InterPro"/>
</dbReference>
<organism evidence="5">
    <name type="scientific">Echinostoma caproni</name>
    <dbReference type="NCBI Taxonomy" id="27848"/>
    <lineage>
        <taxon>Eukaryota</taxon>
        <taxon>Metazoa</taxon>
        <taxon>Spiralia</taxon>
        <taxon>Lophotrochozoa</taxon>
        <taxon>Platyhelminthes</taxon>
        <taxon>Trematoda</taxon>
        <taxon>Digenea</taxon>
        <taxon>Plagiorchiida</taxon>
        <taxon>Echinostomata</taxon>
        <taxon>Echinostomatoidea</taxon>
        <taxon>Echinostomatidae</taxon>
        <taxon>Echinostoma</taxon>
    </lineage>
</organism>
<dbReference type="OrthoDB" id="10045438at2759"/>
<evidence type="ECO:0000259" key="2">
    <source>
        <dbReference type="Pfam" id="PF00125"/>
    </source>
</evidence>
<dbReference type="SMART" id="SM00414">
    <property type="entry name" value="H2A"/>
    <property type="match status" value="1"/>
</dbReference>
<dbReference type="GO" id="GO:0046982">
    <property type="term" value="F:protein heterodimerization activity"/>
    <property type="evidence" value="ECO:0007669"/>
    <property type="project" value="InterPro"/>
</dbReference>
<dbReference type="GO" id="GO:0005634">
    <property type="term" value="C:nucleus"/>
    <property type="evidence" value="ECO:0007669"/>
    <property type="project" value="UniProtKB-SubCell"/>
</dbReference>
<dbReference type="InterPro" id="IPR007125">
    <property type="entry name" value="H2A/H2B/H3"/>
</dbReference>
<dbReference type="InterPro" id="IPR002119">
    <property type="entry name" value="Histone_H2A"/>
</dbReference>
<dbReference type="CDD" id="cd00074">
    <property type="entry name" value="HFD_H2A"/>
    <property type="match status" value="1"/>
</dbReference>
<evidence type="ECO:0000256" key="1">
    <source>
        <dbReference type="RuleBase" id="RU003767"/>
    </source>
</evidence>
<sequence>MQRRTGRVKGVGHSSRLGQLVLGFNFPSGRAHHLLRKGNYAEGVSAGAPAYLAAVMHYLAAEVLELAGNATCDNKKILIIPHHLQLAMRNDE</sequence>
<keyword evidence="1" id="KW-0544">Nucleosome core</keyword>
<feature type="domain" description="Core Histone H2A/H2B/H3" evidence="2">
    <location>
        <begin position="24"/>
        <end position="89"/>
    </location>
</feature>
<keyword evidence="1" id="KW-0238">DNA-binding</keyword>
<proteinExistence type="inferred from homology"/>
<dbReference type="Proteomes" id="UP000272942">
    <property type="component" value="Unassembled WGS sequence"/>
</dbReference>
<keyword evidence="4" id="KW-1185">Reference proteome</keyword>
<dbReference type="GO" id="GO:0000786">
    <property type="term" value="C:nucleosome"/>
    <property type="evidence" value="ECO:0007669"/>
    <property type="project" value="UniProtKB-KW"/>
</dbReference>
<keyword evidence="1" id="KW-0158">Chromosome</keyword>
<reference evidence="3 4" key="2">
    <citation type="submission" date="2018-11" db="EMBL/GenBank/DDBJ databases">
        <authorList>
            <consortium name="Pathogen Informatics"/>
        </authorList>
    </citation>
    <scope>NUCLEOTIDE SEQUENCE [LARGE SCALE GENOMIC DNA]</scope>
    <source>
        <strain evidence="3 4">Egypt</strain>
    </source>
</reference>
<dbReference type="AlphaFoldDB" id="A0A183B6N4"/>
<comment type="similarity">
    <text evidence="1">Belongs to the histone H2A family.</text>
</comment>
<evidence type="ECO:0000313" key="3">
    <source>
        <dbReference type="EMBL" id="VDP92141.1"/>
    </source>
</evidence>
<comment type="subunit">
    <text evidence="1">The nucleosome is a histone octamer containing two molecules each of H2A, H2B, H3 and H4 assembled in one H3-H4 heterotetramer and two H2A-H2B heterodimers. The octamer wraps approximately 147 bp of DNA.</text>
</comment>
<dbReference type="Gene3D" id="1.10.20.10">
    <property type="entry name" value="Histone, subunit A"/>
    <property type="match status" value="1"/>
</dbReference>
<dbReference type="WBParaSite" id="ECPE_0001490901-mRNA-1">
    <property type="protein sequence ID" value="ECPE_0001490901-mRNA-1"/>
    <property type="gene ID" value="ECPE_0001490901"/>
</dbReference>
<keyword evidence="1" id="KW-0539">Nucleus</keyword>
<reference evidence="5" key="1">
    <citation type="submission" date="2016-06" db="UniProtKB">
        <authorList>
            <consortium name="WormBaseParasite"/>
        </authorList>
    </citation>
    <scope>IDENTIFICATION</scope>
</reference>
<dbReference type="PANTHER" id="PTHR23430">
    <property type="entry name" value="HISTONE H2A"/>
    <property type="match status" value="1"/>
</dbReference>
<comment type="subcellular location">
    <subcellularLocation>
        <location evidence="1">Nucleus</location>
    </subcellularLocation>
</comment>
<evidence type="ECO:0000313" key="4">
    <source>
        <dbReference type="Proteomes" id="UP000272942"/>
    </source>
</evidence>
<dbReference type="InterPro" id="IPR009072">
    <property type="entry name" value="Histone-fold"/>
</dbReference>
<evidence type="ECO:0000313" key="5">
    <source>
        <dbReference type="WBParaSite" id="ECPE_0001490901-mRNA-1"/>
    </source>
</evidence>
<name>A0A183B6N4_9TREM</name>
<gene>
    <name evidence="3" type="ORF">ECPE_LOCUS14869</name>
</gene>